<evidence type="ECO:0000313" key="3">
    <source>
        <dbReference type="Proteomes" id="UP000784294"/>
    </source>
</evidence>
<dbReference type="AlphaFoldDB" id="A0A448WHT0"/>
<feature type="region of interest" description="Disordered" evidence="1">
    <location>
        <begin position="104"/>
        <end position="135"/>
    </location>
</feature>
<dbReference type="Proteomes" id="UP000784294">
    <property type="component" value="Unassembled WGS sequence"/>
</dbReference>
<protein>
    <submittedName>
        <fullName evidence="2">Uncharacterized protein</fullName>
    </submittedName>
</protein>
<evidence type="ECO:0000313" key="2">
    <source>
        <dbReference type="EMBL" id="VEL12131.1"/>
    </source>
</evidence>
<comment type="caution">
    <text evidence="2">The sequence shown here is derived from an EMBL/GenBank/DDBJ whole genome shotgun (WGS) entry which is preliminary data.</text>
</comment>
<keyword evidence="3" id="KW-1185">Reference proteome</keyword>
<organism evidence="2 3">
    <name type="scientific">Protopolystoma xenopodis</name>
    <dbReference type="NCBI Taxonomy" id="117903"/>
    <lineage>
        <taxon>Eukaryota</taxon>
        <taxon>Metazoa</taxon>
        <taxon>Spiralia</taxon>
        <taxon>Lophotrochozoa</taxon>
        <taxon>Platyhelminthes</taxon>
        <taxon>Monogenea</taxon>
        <taxon>Polyopisthocotylea</taxon>
        <taxon>Polystomatidea</taxon>
        <taxon>Polystomatidae</taxon>
        <taxon>Protopolystoma</taxon>
    </lineage>
</organism>
<sequence>MSTSAYWVREPFSSAIVDDRMPSVCPTWTAAALVTNSAHPFAANPLQSAYLSGGLFYREAPDHFASCELCPSAARLSRRAGTLPGRLPGHKPASLRSLSLMLPLDSPPSSPRSTGLTYQLNQSRRKLNRASQKSLSLTRSLHPVAWRPGGRATLPVGLRYRSPVTLAMLTRELVGGGFHPDASKVKTLLRPYQKQVEPSVGSQIRTAA</sequence>
<name>A0A448WHT0_9PLAT</name>
<gene>
    <name evidence="2" type="ORF">PXEA_LOCUS5571</name>
</gene>
<proteinExistence type="predicted"/>
<accession>A0A448WHT0</accession>
<evidence type="ECO:0000256" key="1">
    <source>
        <dbReference type="SAM" id="MobiDB-lite"/>
    </source>
</evidence>
<reference evidence="2" key="1">
    <citation type="submission" date="2018-11" db="EMBL/GenBank/DDBJ databases">
        <authorList>
            <consortium name="Pathogen Informatics"/>
        </authorList>
    </citation>
    <scope>NUCLEOTIDE SEQUENCE</scope>
</reference>
<dbReference type="EMBL" id="CAAALY010013860">
    <property type="protein sequence ID" value="VEL12131.1"/>
    <property type="molecule type" value="Genomic_DNA"/>
</dbReference>